<dbReference type="SMART" id="SM00474">
    <property type="entry name" value="35EXOc"/>
    <property type="match status" value="1"/>
</dbReference>
<dbReference type="InterPro" id="IPR052408">
    <property type="entry name" value="Exonuclease_MUT-7-like"/>
</dbReference>
<dbReference type="OrthoDB" id="18193at2759"/>
<organism evidence="3 4">
    <name type="scientific">Bugula neritina</name>
    <name type="common">Brown bryozoan</name>
    <name type="synonym">Sertularia neritina</name>
    <dbReference type="NCBI Taxonomy" id="10212"/>
    <lineage>
        <taxon>Eukaryota</taxon>
        <taxon>Metazoa</taxon>
        <taxon>Spiralia</taxon>
        <taxon>Lophotrochozoa</taxon>
        <taxon>Bryozoa</taxon>
        <taxon>Gymnolaemata</taxon>
        <taxon>Cheilostomatida</taxon>
        <taxon>Flustrina</taxon>
        <taxon>Buguloidea</taxon>
        <taxon>Bugulidae</taxon>
        <taxon>Bugula</taxon>
    </lineage>
</organism>
<evidence type="ECO:0000259" key="2">
    <source>
        <dbReference type="SMART" id="SM00474"/>
    </source>
</evidence>
<sequence>MSGNFYEQNRRNPGRGSPSFSRGGQQQARARSGRGRSSSLSPRNQQHNAAGGHKWPTPSWTPMPPTGATDSTVDLVFDTLYAIEELWAQRNNQGAVLKFKNYISHSPTPYTCFLTMLSNCSDLQEMKTMTLSFTLAREFNQWVKLHPPANEPLTQELQLKAFELATLREKLVTAQFLEVIISSFNLKDVRYLAHPFCHKLLIDNKLKEAAVVINSLCLHSEYDLLNLMIIPLMLQDKLNVVENLVRDSHEEQVKLVQFFDKISDRKFDLTTLLPSDGRVVINIRLNHRTMMKHGTRLMKKYGVPADKCPNLSRSQGLAFARHLLHRFYQERSLAYDNWKELTRGAILDAPDSQIDFVNLLASYDVEEAHKWYVDLSLPESELASDIVNYTHVADNPAPIWQEEDWGVDVAPTSYYQLKLSLDNVHMVDTESGFMAAVTNLMKAEPACIGVDAEWKPCFSAGAKSRVALLQMSTWTEAYLIDIISLQKIHHLDWSPLVDGIFMNKDILKLGYGFSGDLRLLREAIPIWGSRNISNLIDLSSVQSSVCQAKEIVYNTVDKGLSEAVRLFLGGLPLDKSEQMSDWERRPLRQSQMVYGALDAFCLLELWKVLEQLANELSLYVCAETYKKVGSSKKGKSKPKNKADKSKAAAQSVNVFGDRSHLPSTHTTQSIKFVVSNMLQGLGKQLRLLGVDVHIIDDELGDDHDDAARISHTENRIILTAGKPFERLSAIAPAGRCFAIDTELSARQQALAVLKHFDIVITKENIFSRCQTCNNDVYIIVDRFIMADMWRRYTPKLAPSPDHLANLRPSTGYNRLDIQLSNGVYLQLDPVSEMVLSKVDAFFCCALCGKVFWEGSHFERVHKSFEEILTLKDSE</sequence>
<dbReference type="InterPro" id="IPR036397">
    <property type="entry name" value="RNaseH_sf"/>
</dbReference>
<feature type="region of interest" description="Disordered" evidence="1">
    <location>
        <begin position="1"/>
        <end position="67"/>
    </location>
</feature>
<accession>A0A7J7J9B6</accession>
<comment type="caution">
    <text evidence="3">The sequence shown here is derived from an EMBL/GenBank/DDBJ whole genome shotgun (WGS) entry which is preliminary data.</text>
</comment>
<evidence type="ECO:0000313" key="3">
    <source>
        <dbReference type="EMBL" id="KAF6022226.1"/>
    </source>
</evidence>
<dbReference type="SUPFAM" id="SSF53098">
    <property type="entry name" value="Ribonuclease H-like"/>
    <property type="match status" value="1"/>
</dbReference>
<dbReference type="PANTHER" id="PTHR47765">
    <property type="entry name" value="3'-5' EXONUCLEASE DOMAIN-CONTAINING PROTEIN"/>
    <property type="match status" value="1"/>
</dbReference>
<dbReference type="Proteomes" id="UP000593567">
    <property type="component" value="Unassembled WGS sequence"/>
</dbReference>
<dbReference type="Pfam" id="PF01927">
    <property type="entry name" value="Mut7-C"/>
    <property type="match status" value="2"/>
</dbReference>
<evidence type="ECO:0000256" key="1">
    <source>
        <dbReference type="SAM" id="MobiDB-lite"/>
    </source>
</evidence>
<dbReference type="InterPro" id="IPR012337">
    <property type="entry name" value="RNaseH-like_sf"/>
</dbReference>
<dbReference type="InterPro" id="IPR002782">
    <property type="entry name" value="Mut7-C_RNAse_dom"/>
</dbReference>
<reference evidence="3" key="1">
    <citation type="submission" date="2020-06" db="EMBL/GenBank/DDBJ databases">
        <title>Draft genome of Bugula neritina, a colonial animal packing powerful symbionts and potential medicines.</title>
        <authorList>
            <person name="Rayko M."/>
        </authorList>
    </citation>
    <scope>NUCLEOTIDE SEQUENCE [LARGE SCALE GENOMIC DNA]</scope>
    <source>
        <strain evidence="3">Kwan_BN1</strain>
    </source>
</reference>
<dbReference type="GO" id="GO:0006139">
    <property type="term" value="P:nucleobase-containing compound metabolic process"/>
    <property type="evidence" value="ECO:0007669"/>
    <property type="project" value="InterPro"/>
</dbReference>
<dbReference type="AlphaFoldDB" id="A0A7J7J9B6"/>
<keyword evidence="4" id="KW-1185">Reference proteome</keyword>
<evidence type="ECO:0000313" key="4">
    <source>
        <dbReference type="Proteomes" id="UP000593567"/>
    </source>
</evidence>
<proteinExistence type="predicted"/>
<dbReference type="Pfam" id="PF01612">
    <property type="entry name" value="DNA_pol_A_exo1"/>
    <property type="match status" value="1"/>
</dbReference>
<feature type="domain" description="3'-5' exonuclease" evidence="2">
    <location>
        <begin position="425"/>
        <end position="614"/>
    </location>
</feature>
<gene>
    <name evidence="3" type="ORF">EB796_019468</name>
</gene>
<protein>
    <recommendedName>
        <fullName evidence="2">3'-5' exonuclease domain-containing protein</fullName>
    </recommendedName>
</protein>
<dbReference type="Gene3D" id="3.30.420.10">
    <property type="entry name" value="Ribonuclease H-like superfamily/Ribonuclease H"/>
    <property type="match status" value="1"/>
</dbReference>
<dbReference type="InterPro" id="IPR002562">
    <property type="entry name" value="3'-5'_exonuclease_dom"/>
</dbReference>
<name>A0A7J7J9B6_BUGNE</name>
<feature type="compositionally biased region" description="Low complexity" evidence="1">
    <location>
        <begin position="14"/>
        <end position="39"/>
    </location>
</feature>
<dbReference type="GO" id="GO:0003676">
    <property type="term" value="F:nucleic acid binding"/>
    <property type="evidence" value="ECO:0007669"/>
    <property type="project" value="InterPro"/>
</dbReference>
<dbReference type="EMBL" id="VXIV02002879">
    <property type="protein sequence ID" value="KAF6022226.1"/>
    <property type="molecule type" value="Genomic_DNA"/>
</dbReference>
<dbReference type="PANTHER" id="PTHR47765:SF2">
    <property type="entry name" value="EXONUCLEASE MUT-7 HOMOLOG"/>
    <property type="match status" value="1"/>
</dbReference>
<dbReference type="GO" id="GO:0008408">
    <property type="term" value="F:3'-5' exonuclease activity"/>
    <property type="evidence" value="ECO:0007669"/>
    <property type="project" value="InterPro"/>
</dbReference>